<dbReference type="AlphaFoldDB" id="A0A0P1ITD7"/>
<feature type="region of interest" description="Disordered" evidence="1">
    <location>
        <begin position="103"/>
        <end position="215"/>
    </location>
</feature>
<accession>A0A0P1ITD7</accession>
<gene>
    <name evidence="2" type="ORF">TA5114_00031</name>
</gene>
<dbReference type="Proteomes" id="UP000051184">
    <property type="component" value="Unassembled WGS sequence"/>
</dbReference>
<dbReference type="OrthoDB" id="7875768at2"/>
<feature type="compositionally biased region" description="Acidic residues" evidence="1">
    <location>
        <begin position="114"/>
        <end position="134"/>
    </location>
</feature>
<feature type="compositionally biased region" description="Polar residues" evidence="1">
    <location>
        <begin position="160"/>
        <end position="170"/>
    </location>
</feature>
<reference evidence="3" key="1">
    <citation type="submission" date="2015-09" db="EMBL/GenBank/DDBJ databases">
        <authorList>
            <person name="Rodrigo-Torres Lidia"/>
            <person name="Arahal R.David."/>
        </authorList>
    </citation>
    <scope>NUCLEOTIDE SEQUENCE [LARGE SCALE GENOMIC DNA]</scope>
    <source>
        <strain evidence="3">CECT 5114</strain>
    </source>
</reference>
<keyword evidence="3" id="KW-1185">Reference proteome</keyword>
<dbReference type="EMBL" id="CYUE01000001">
    <property type="protein sequence ID" value="CUK24255.1"/>
    <property type="molecule type" value="Genomic_DNA"/>
</dbReference>
<feature type="compositionally biased region" description="Basic and acidic residues" evidence="1">
    <location>
        <begin position="173"/>
        <end position="197"/>
    </location>
</feature>
<feature type="region of interest" description="Disordered" evidence="1">
    <location>
        <begin position="19"/>
        <end position="56"/>
    </location>
</feature>
<organism evidence="2 3">
    <name type="scientific">Cognatishimia activa</name>
    <dbReference type="NCBI Taxonomy" id="1715691"/>
    <lineage>
        <taxon>Bacteria</taxon>
        <taxon>Pseudomonadati</taxon>
        <taxon>Pseudomonadota</taxon>
        <taxon>Alphaproteobacteria</taxon>
        <taxon>Rhodobacterales</taxon>
        <taxon>Paracoccaceae</taxon>
        <taxon>Cognatishimia</taxon>
    </lineage>
</organism>
<proteinExistence type="predicted"/>
<dbReference type="RefSeq" id="WP_058313284.1">
    <property type="nucleotide sequence ID" value="NZ_CYTO01000002.1"/>
</dbReference>
<feature type="compositionally biased region" description="Acidic residues" evidence="1">
    <location>
        <begin position="199"/>
        <end position="210"/>
    </location>
</feature>
<protein>
    <submittedName>
        <fullName evidence="2">Uncharacterized protein</fullName>
    </submittedName>
</protein>
<evidence type="ECO:0000256" key="1">
    <source>
        <dbReference type="SAM" id="MobiDB-lite"/>
    </source>
</evidence>
<name>A0A0P1ITD7_9RHOB</name>
<evidence type="ECO:0000313" key="2">
    <source>
        <dbReference type="EMBL" id="CUK24255.1"/>
    </source>
</evidence>
<feature type="compositionally biased region" description="Basic and acidic residues" evidence="1">
    <location>
        <begin position="39"/>
        <end position="53"/>
    </location>
</feature>
<feature type="compositionally biased region" description="Polar residues" evidence="1">
    <location>
        <begin position="137"/>
        <end position="146"/>
    </location>
</feature>
<sequence>MSDPVKNAEIEDVLSSIRRLVSENHSEPAQPKADPVADATDKADQKQEKRAASERLVLTPSLRIEDVEKQGPQTTSPVANTAFAQSVQEDIMPLRETLPSFLQKSSTVEHSDENSEAEEFEAVDEAPVELDAVEDPSLSTIENTLQFPVPEELTFETARSEPSQETSDSPSIAKEEPRPWEIQGERLSEWHSVRGESSEAFDPDGPEDGDNAGTPVAALNWEDHEVTDEVAPSKPVSEPVDPIADHIAEKVVEEVSVAADAADETIEAQQYDAVLDEEMLRELVGEIVRQELQGPLGERITRNVRKLVRREINRALTARSFNDG</sequence>
<evidence type="ECO:0000313" key="3">
    <source>
        <dbReference type="Proteomes" id="UP000051184"/>
    </source>
</evidence>
<dbReference type="STRING" id="1715691.TA5113_00062"/>